<dbReference type="RefSeq" id="WP_264796684.1">
    <property type="nucleotide sequence ID" value="NZ_BRVS01000019.1"/>
</dbReference>
<evidence type="ECO:0000256" key="1">
    <source>
        <dbReference type="SAM" id="MobiDB-lite"/>
    </source>
</evidence>
<evidence type="ECO:0000313" key="5">
    <source>
        <dbReference type="EMBL" id="GLB68590.1"/>
    </source>
</evidence>
<feature type="signal peptide" evidence="3">
    <location>
        <begin position="1"/>
        <end position="27"/>
    </location>
</feature>
<dbReference type="PROSITE" id="PS51318">
    <property type="entry name" value="TAT"/>
    <property type="match status" value="1"/>
</dbReference>
<dbReference type="InterPro" id="IPR006311">
    <property type="entry name" value="TAT_signal"/>
</dbReference>
<feature type="transmembrane region" description="Helical" evidence="2">
    <location>
        <begin position="218"/>
        <end position="239"/>
    </location>
</feature>
<proteinExistence type="predicted"/>
<dbReference type="Pfam" id="PF07987">
    <property type="entry name" value="DUF1775"/>
    <property type="match status" value="1"/>
</dbReference>
<evidence type="ECO:0000259" key="4">
    <source>
        <dbReference type="Pfam" id="PF07987"/>
    </source>
</evidence>
<feature type="compositionally biased region" description="Low complexity" evidence="1">
    <location>
        <begin position="189"/>
        <end position="210"/>
    </location>
</feature>
<comment type="caution">
    <text evidence="5">The sequence shown here is derived from an EMBL/GenBank/DDBJ whole genome shotgun (WGS) entry which is preliminary data.</text>
</comment>
<dbReference type="CDD" id="cd08545">
    <property type="entry name" value="YcnI_like"/>
    <property type="match status" value="1"/>
</dbReference>
<dbReference type="EMBL" id="BRVS01000019">
    <property type="protein sequence ID" value="GLB68590.1"/>
    <property type="molecule type" value="Genomic_DNA"/>
</dbReference>
<evidence type="ECO:0000313" key="6">
    <source>
        <dbReference type="Proteomes" id="UP001209654"/>
    </source>
</evidence>
<accession>A0ABQ5MXQ4</accession>
<keyword evidence="2" id="KW-1133">Transmembrane helix</keyword>
<name>A0ABQ5MXQ4_9MICC</name>
<dbReference type="Gene3D" id="2.60.40.2230">
    <property type="entry name" value="Uncharacterised protein YcnI-like PF07987, DUF1775"/>
    <property type="match status" value="1"/>
</dbReference>
<keyword evidence="2" id="KW-0812">Transmembrane</keyword>
<evidence type="ECO:0000256" key="2">
    <source>
        <dbReference type="SAM" id="Phobius"/>
    </source>
</evidence>
<gene>
    <name evidence="5" type="ORF">AHIS1636_30320</name>
</gene>
<dbReference type="Proteomes" id="UP001209654">
    <property type="component" value="Unassembled WGS sequence"/>
</dbReference>
<sequence>MKTTRFAIRTSLAAAATIGLAGLGAGAASAHVHVNPDSTAAGSSSVLGFDFAHGCEGSPTTKIAITLPDQLDDATPTAHPGWSVEKVTEKLDAPKKVEGGASITERVSQIVYTAKEPLADGVRDVLSLKVQLPEAEGETLVFPVLQTCEKGSTDWAQVAEEGQDGHDLESPAPTLTVTAAQPEEHGHAAAEPAAQEGVGTGTEAAASTSPAGGGGAGAAGWVGLGAGLLGLAAGGTALARTRGLKK</sequence>
<keyword evidence="6" id="KW-1185">Reference proteome</keyword>
<reference evidence="5 6" key="1">
    <citation type="journal article" date="2023" name="Int. J. Syst. Evol. Microbiol.">
        <title>Arthrobacter mangrovi sp. nov., an actinobacterium isolated from the rhizosphere of a mangrove.</title>
        <authorList>
            <person name="Hamada M."/>
            <person name="Saitou S."/>
            <person name="Enomoto N."/>
            <person name="Nanri K."/>
            <person name="Hidaka K."/>
            <person name="Miura T."/>
            <person name="Tamura T."/>
        </authorList>
    </citation>
    <scope>NUCLEOTIDE SEQUENCE [LARGE SCALE GENOMIC DNA]</scope>
    <source>
        <strain evidence="5 6">NBRC 112813</strain>
    </source>
</reference>
<keyword evidence="2" id="KW-0472">Membrane</keyword>
<feature type="region of interest" description="Disordered" evidence="1">
    <location>
        <begin position="183"/>
        <end position="215"/>
    </location>
</feature>
<feature type="chain" id="PRO_5045355207" description="YncI copper-binding domain-containing protein" evidence="3">
    <location>
        <begin position="28"/>
        <end position="246"/>
    </location>
</feature>
<dbReference type="InterPro" id="IPR012533">
    <property type="entry name" value="YcnI-copper_dom"/>
</dbReference>
<dbReference type="InterPro" id="IPR038507">
    <property type="entry name" value="YcnI-like_sf"/>
</dbReference>
<protein>
    <recommendedName>
        <fullName evidence="4">YncI copper-binding domain-containing protein</fullName>
    </recommendedName>
</protein>
<evidence type="ECO:0000256" key="3">
    <source>
        <dbReference type="SAM" id="SignalP"/>
    </source>
</evidence>
<keyword evidence="3" id="KW-0732">Signal</keyword>
<organism evidence="5 6">
    <name type="scientific">Arthrobacter mangrovi</name>
    <dbReference type="NCBI Taxonomy" id="2966350"/>
    <lineage>
        <taxon>Bacteria</taxon>
        <taxon>Bacillati</taxon>
        <taxon>Actinomycetota</taxon>
        <taxon>Actinomycetes</taxon>
        <taxon>Micrococcales</taxon>
        <taxon>Micrococcaceae</taxon>
        <taxon>Arthrobacter</taxon>
    </lineage>
</organism>
<feature type="domain" description="YncI copper-binding" evidence="4">
    <location>
        <begin position="31"/>
        <end position="177"/>
    </location>
</feature>